<organism evidence="1 2">
    <name type="scientific">Colwellia marinimaniae</name>
    <dbReference type="NCBI Taxonomy" id="1513592"/>
    <lineage>
        <taxon>Bacteria</taxon>
        <taxon>Pseudomonadati</taxon>
        <taxon>Pseudomonadota</taxon>
        <taxon>Gammaproteobacteria</taxon>
        <taxon>Alteromonadales</taxon>
        <taxon>Colwelliaceae</taxon>
        <taxon>Colwellia</taxon>
    </lineage>
</organism>
<accession>A0ABQ0MU68</accession>
<name>A0ABQ0MU68_9GAMM</name>
<sequence length="96" mass="10537">MFLSINNASAISRSFTLTATGGFYLAGSPTSYQLLAASRVSFIGCWLVMVPSEPILTPRSNAANNIPKQLFIYRDSFSKQDFSRLARVIKQLGDVT</sequence>
<dbReference type="EMBL" id="BDQM01000009">
    <property type="protein sequence ID" value="GAW95882.1"/>
    <property type="molecule type" value="Genomic_DNA"/>
</dbReference>
<evidence type="ECO:0000313" key="2">
    <source>
        <dbReference type="Proteomes" id="UP000197068"/>
    </source>
</evidence>
<proteinExistence type="predicted"/>
<comment type="caution">
    <text evidence="1">The sequence shown here is derived from an EMBL/GenBank/DDBJ whole genome shotgun (WGS) entry which is preliminary data.</text>
</comment>
<evidence type="ECO:0000313" key="1">
    <source>
        <dbReference type="EMBL" id="GAW95882.1"/>
    </source>
</evidence>
<dbReference type="RefSeq" id="WP_057181934.1">
    <property type="nucleotide sequence ID" value="NZ_BDQM01000009.1"/>
</dbReference>
<dbReference type="Proteomes" id="UP000197068">
    <property type="component" value="Unassembled WGS sequence"/>
</dbReference>
<keyword evidence="2" id="KW-1185">Reference proteome</keyword>
<reference evidence="1 2" key="1">
    <citation type="submission" date="2017-06" db="EMBL/GenBank/DDBJ databases">
        <title>Whole Genome Sequences of Colwellia marinimaniae MTCD1.</title>
        <authorList>
            <person name="Kusumoto H."/>
            <person name="Inoue M."/>
            <person name="Tanikawa K."/>
            <person name="Maeji H."/>
            <person name="Cameron J.H."/>
            <person name="Bartlett D.H."/>
        </authorList>
    </citation>
    <scope>NUCLEOTIDE SEQUENCE [LARGE SCALE GENOMIC DNA]</scope>
    <source>
        <strain evidence="1 2">MTCD1</strain>
    </source>
</reference>
<gene>
    <name evidence="1" type="ORF">MTCD1_01488</name>
</gene>
<protein>
    <submittedName>
        <fullName evidence="1">Uncharacterized protein</fullName>
    </submittedName>
</protein>